<keyword evidence="2" id="KW-0238">DNA-binding</keyword>
<evidence type="ECO:0000256" key="1">
    <source>
        <dbReference type="ARBA" id="ARBA00023015"/>
    </source>
</evidence>
<dbReference type="Gene3D" id="1.10.10.10">
    <property type="entry name" value="Winged helix-like DNA-binding domain superfamily/Winged helix DNA-binding domain"/>
    <property type="match status" value="1"/>
</dbReference>
<proteinExistence type="predicted"/>
<dbReference type="AlphaFoldDB" id="A0A0M7ADA1"/>
<evidence type="ECO:0000256" key="2">
    <source>
        <dbReference type="ARBA" id="ARBA00023125"/>
    </source>
</evidence>
<evidence type="ECO:0000313" key="5">
    <source>
        <dbReference type="EMBL" id="CTQ71614.1"/>
    </source>
</evidence>
<dbReference type="STRING" id="388408.LAX5112_02883"/>
<feature type="domain" description="HTH hxlR-type" evidence="4">
    <location>
        <begin position="10"/>
        <end position="107"/>
    </location>
</feature>
<evidence type="ECO:0000256" key="3">
    <source>
        <dbReference type="ARBA" id="ARBA00023163"/>
    </source>
</evidence>
<reference evidence="6" key="1">
    <citation type="submission" date="2015-07" db="EMBL/GenBank/DDBJ databases">
        <authorList>
            <person name="Rodrigo-Torres Lidia"/>
            <person name="Arahal R.David."/>
        </authorList>
    </citation>
    <scope>NUCLEOTIDE SEQUENCE [LARGE SCALE GENOMIC DNA]</scope>
    <source>
        <strain evidence="6">CECT 5112</strain>
    </source>
</reference>
<dbReference type="InterPro" id="IPR002577">
    <property type="entry name" value="HTH_HxlR"/>
</dbReference>
<dbReference type="CDD" id="cd00090">
    <property type="entry name" value="HTH_ARSR"/>
    <property type="match status" value="1"/>
</dbReference>
<keyword evidence="1" id="KW-0805">Transcription regulation</keyword>
<dbReference type="PANTHER" id="PTHR33204:SF18">
    <property type="entry name" value="TRANSCRIPTIONAL REGULATORY PROTEIN"/>
    <property type="match status" value="1"/>
</dbReference>
<dbReference type="EMBL" id="CXWD01000010">
    <property type="protein sequence ID" value="CTQ71614.1"/>
    <property type="molecule type" value="Genomic_DNA"/>
</dbReference>
<dbReference type="GO" id="GO:0006355">
    <property type="term" value="P:regulation of DNA-templated transcription"/>
    <property type="evidence" value="ECO:0007669"/>
    <property type="project" value="UniProtKB-ARBA"/>
</dbReference>
<sequence length="167" mass="18442">MSRAPIEDDCGIGQALNIVGEWRTLLVLRNLFNGMRTFDAMQSHLGISSSVLAARLKTLSDAGIVEKRPLPEDGRSHEYRLTDKGLDLYPVLVALLHWGEKWTPNGRGPRMTLTERATGLPVRDMAVTAQDGRPLGPREVTPVPGPGASDYTRVLTARWANKREETV</sequence>
<dbReference type="InterPro" id="IPR036388">
    <property type="entry name" value="WH-like_DNA-bd_sf"/>
</dbReference>
<dbReference type="OrthoDB" id="9782219at2"/>
<keyword evidence="6" id="KW-1185">Reference proteome</keyword>
<accession>A0A0M7ADA1</accession>
<dbReference type="InterPro" id="IPR036390">
    <property type="entry name" value="WH_DNA-bd_sf"/>
</dbReference>
<dbReference type="SUPFAM" id="SSF46785">
    <property type="entry name" value="Winged helix' DNA-binding domain"/>
    <property type="match status" value="1"/>
</dbReference>
<dbReference type="RefSeq" id="WP_055672399.1">
    <property type="nucleotide sequence ID" value="NZ_CXWD01000010.1"/>
</dbReference>
<dbReference type="PROSITE" id="PS51118">
    <property type="entry name" value="HTH_HXLR"/>
    <property type="match status" value="1"/>
</dbReference>
<dbReference type="PANTHER" id="PTHR33204">
    <property type="entry name" value="TRANSCRIPTIONAL REGULATOR, MARR FAMILY"/>
    <property type="match status" value="1"/>
</dbReference>
<dbReference type="Pfam" id="PF01638">
    <property type="entry name" value="HxlR"/>
    <property type="match status" value="1"/>
</dbReference>
<evidence type="ECO:0000259" key="4">
    <source>
        <dbReference type="PROSITE" id="PS51118"/>
    </source>
</evidence>
<gene>
    <name evidence="5" type="ORF">LAX5112_02883</name>
</gene>
<dbReference type="GO" id="GO:0003677">
    <property type="term" value="F:DNA binding"/>
    <property type="evidence" value="ECO:0007669"/>
    <property type="project" value="UniProtKB-KW"/>
</dbReference>
<evidence type="ECO:0000313" key="6">
    <source>
        <dbReference type="Proteomes" id="UP000053235"/>
    </source>
</evidence>
<protein>
    <submittedName>
        <fullName evidence="5">HxlR-like helix-turn-helix</fullName>
    </submittedName>
</protein>
<dbReference type="InterPro" id="IPR011991">
    <property type="entry name" value="ArsR-like_HTH"/>
</dbReference>
<keyword evidence="3" id="KW-0804">Transcription</keyword>
<name>A0A0M7ADA1_9HYPH</name>
<organism evidence="5 6">
    <name type="scientific">Roseibium alexandrii</name>
    <dbReference type="NCBI Taxonomy" id="388408"/>
    <lineage>
        <taxon>Bacteria</taxon>
        <taxon>Pseudomonadati</taxon>
        <taxon>Pseudomonadota</taxon>
        <taxon>Alphaproteobacteria</taxon>
        <taxon>Hyphomicrobiales</taxon>
        <taxon>Stappiaceae</taxon>
        <taxon>Roseibium</taxon>
    </lineage>
</organism>
<dbReference type="Proteomes" id="UP000053235">
    <property type="component" value="Unassembled WGS sequence"/>
</dbReference>